<name>A0ABP8KSK3_9BACT</name>
<sequence length="159" mass="17918">MKRSVFLSLVISSLVISLVALFADEPFSKLNGAFRQVRYKYGAMTNWGSRDSVTVIKVFRDGYWLGAFYDDKRQSRYDEKTAGIRSFNGACGGTYELKGGKYIETVNFYSWDSTAVGNTFAFDYKVSGLCRKAPGVATVTLERVSTKAFRPSRFSTIQW</sequence>
<comment type="caution">
    <text evidence="2">The sequence shown here is derived from an EMBL/GenBank/DDBJ whole genome shotgun (WGS) entry which is preliminary data.</text>
</comment>
<gene>
    <name evidence="2" type="ORF">GCM10023187_43870</name>
</gene>
<evidence type="ECO:0000313" key="3">
    <source>
        <dbReference type="Proteomes" id="UP001500936"/>
    </source>
</evidence>
<proteinExistence type="predicted"/>
<feature type="signal peptide" evidence="1">
    <location>
        <begin position="1"/>
        <end position="22"/>
    </location>
</feature>
<dbReference type="EMBL" id="BAABHB010000011">
    <property type="protein sequence ID" value="GAA4414413.1"/>
    <property type="molecule type" value="Genomic_DNA"/>
</dbReference>
<keyword evidence="1" id="KW-0732">Signal</keyword>
<keyword evidence="3" id="KW-1185">Reference proteome</keyword>
<evidence type="ECO:0000313" key="2">
    <source>
        <dbReference type="EMBL" id="GAA4414413.1"/>
    </source>
</evidence>
<reference evidence="3" key="1">
    <citation type="journal article" date="2019" name="Int. J. Syst. Evol. Microbiol.">
        <title>The Global Catalogue of Microorganisms (GCM) 10K type strain sequencing project: providing services to taxonomists for standard genome sequencing and annotation.</title>
        <authorList>
            <consortium name="The Broad Institute Genomics Platform"/>
            <consortium name="The Broad Institute Genome Sequencing Center for Infectious Disease"/>
            <person name="Wu L."/>
            <person name="Ma J."/>
        </authorList>
    </citation>
    <scope>NUCLEOTIDE SEQUENCE [LARGE SCALE GENOMIC DNA]</scope>
    <source>
        <strain evidence="3">JCM 17925</strain>
    </source>
</reference>
<dbReference type="RefSeq" id="WP_345270145.1">
    <property type="nucleotide sequence ID" value="NZ_BAABHB010000011.1"/>
</dbReference>
<dbReference type="Proteomes" id="UP001500936">
    <property type="component" value="Unassembled WGS sequence"/>
</dbReference>
<accession>A0ABP8KSK3</accession>
<protein>
    <submittedName>
        <fullName evidence="2">Uncharacterized protein</fullName>
    </submittedName>
</protein>
<organism evidence="2 3">
    <name type="scientific">Nibrella viscosa</name>
    <dbReference type="NCBI Taxonomy" id="1084524"/>
    <lineage>
        <taxon>Bacteria</taxon>
        <taxon>Pseudomonadati</taxon>
        <taxon>Bacteroidota</taxon>
        <taxon>Cytophagia</taxon>
        <taxon>Cytophagales</taxon>
        <taxon>Spirosomataceae</taxon>
        <taxon>Nibrella</taxon>
    </lineage>
</organism>
<feature type="chain" id="PRO_5046848119" evidence="1">
    <location>
        <begin position="23"/>
        <end position="159"/>
    </location>
</feature>
<evidence type="ECO:0000256" key="1">
    <source>
        <dbReference type="SAM" id="SignalP"/>
    </source>
</evidence>